<accession>A0ABN8M2J9</accession>
<dbReference type="SUPFAM" id="SSF57850">
    <property type="entry name" value="RING/U-box"/>
    <property type="match status" value="1"/>
</dbReference>
<name>A0ABN8M2J9_9CNID</name>
<feature type="region of interest" description="Disordered" evidence="11">
    <location>
        <begin position="705"/>
        <end position="1129"/>
    </location>
</feature>
<dbReference type="SMART" id="SM00360">
    <property type="entry name" value="RRM"/>
    <property type="match status" value="1"/>
</dbReference>
<feature type="compositionally biased region" description="Basic and acidic residues" evidence="11">
    <location>
        <begin position="832"/>
        <end position="846"/>
    </location>
</feature>
<dbReference type="SUPFAM" id="SSF52949">
    <property type="entry name" value="Macro domain-like"/>
    <property type="match status" value="1"/>
</dbReference>
<dbReference type="InterPro" id="IPR013083">
    <property type="entry name" value="Znf_RING/FYVE/PHD"/>
</dbReference>
<feature type="domain" description="Macro" evidence="14">
    <location>
        <begin position="513"/>
        <end position="702"/>
    </location>
</feature>
<evidence type="ECO:0000256" key="6">
    <source>
        <dbReference type="ARBA" id="ARBA00022723"/>
    </source>
</evidence>
<sequence>MASFPNGILSNGPEGKVLTREQAARSLVVTNIAPQTTGEDIVIYFQRQKNGGGEISHVHIPSKGTAVVTFDKSEVAARVLEHHHTLDGSNLKLCLFIPTEARQVFGRFLGFSPSRKQNCSKIVVSLLDLKNMHLDLENVKKERYLDLGGQENAKAFKNRLKQWIYTCRSLWIAGRRDSTLFGVVDDTTTTKFTGRACAVRCNSLPVVVDQAVVVVLKFPTIANRNPHSNFSDHPLYEACFLLTLPTISQELLLHGQVNLNQVFKEVKARVCFESIHLLPRQSEDILEIVKENTGVELEYRKDTEVVIKTGTFDQIEEAHKLLQCLVSQQMKREKKVASYGDIDDFNKFEVQPLFMKLLKRVLNKKLQEIEEKSCVKIRCDENMSQVFIRPSKITAKQIHFLEGCDAFIDLYQKFIPNIGREEVNPPKDADTAFIQEAVATAEAENPMIIEKTEGLLVVYAEKKSMKKSVQSLKEELGLTIDKDGKKTKPRQGNKRFDARSKNEIPQQGQHSLTQHLKHELSNEVKLSLYQGDITDERVDAIVNAANEWLRHGGGVAAAIVSKGGRQIQVESTWIVQKDGPLDVGRATYTCAGNLPCRYVIHTVGPEWRKHGKENCKHFLHKACMESLHIAAVDLELSSIALTAISSGIFGMPKEICAQIMLSAVEAFSSSKEAEFSTLRDVRIVIIDEPTLSVFQEEFVKRYLSKEPSPKTLSTRESLSDEHRVTPPTPHSPVDEPEDSSPLTDETQGSDGNSLQGQREENIDGSSPPNNLTNNKKIPNVTVSGSMKQGSIPHQATDNFKNENVSQSVSESPNVGNDRGEKGDTSVPSPHSAADKRKDSSLLKDESQGGDENNPLVGERQENRDGNSQLDDLKEAENSADITVPNSVKGGSSPHQANEHLKKLSEPESVNEAPNKEKSHEKKGNESSSVEALAKSDGGNVGRSVFGKGRGNLAPNFQNSPGKERSATTNGNAYLESTSTTHGRDKGSTTTFSPLGLDVTKEGKQAAQLHEMREGGDQNEMEVCESQRSRTIQNPKSKNQDSDACNPVDSSRAIPTEKPVTDESHISDHQDLKNSLTSGEMMPNQGESSLESEGYANDGNEESPSAENTENAKPNDELPPKGHNESSQDRLTLPSKEAMVQEAFKSSGQGQSLSSGMKSKSNCLICMENNDPVYLSKCGRDHHYCTSCIKLFLEEAPICPQCQKESLRQGNQPTGCMTWITVTQNSLPGYEDCDVIVMYFKFEEGIQGPEHPNPGKSYSPLFTSAFLPHNLEGKEICDLLQRAFNAGLLFTIGTSPTTGEENKIIWNDVELKTSQGGGPASYGYPDSSYIDRVKAQLAAKGITPSHKSDNCTTK</sequence>
<dbReference type="Pfam" id="PF23085">
    <property type="entry name" value="RRM_PARP14_3"/>
    <property type="match status" value="1"/>
</dbReference>
<comment type="pathway">
    <text evidence="2">Protein modification; protein ubiquitination.</text>
</comment>
<keyword evidence="8" id="KW-0862">Zinc</keyword>
<feature type="compositionally biased region" description="Basic and acidic residues" evidence="11">
    <location>
        <begin position="1112"/>
        <end position="1127"/>
    </location>
</feature>
<dbReference type="InterPro" id="IPR039396">
    <property type="entry name" value="Deltex_C"/>
</dbReference>
<feature type="compositionally biased region" description="Basic and acidic residues" evidence="11">
    <location>
        <begin position="1058"/>
        <end position="1071"/>
    </location>
</feature>
<evidence type="ECO:0000259" key="13">
    <source>
        <dbReference type="PROSITE" id="PS50102"/>
    </source>
</evidence>
<proteinExistence type="inferred from homology"/>
<dbReference type="InterPro" id="IPR000504">
    <property type="entry name" value="RRM_dom"/>
</dbReference>
<feature type="domain" description="RING-type" evidence="12">
    <location>
        <begin position="1162"/>
        <end position="1202"/>
    </location>
</feature>
<feature type="compositionally biased region" description="Basic and acidic residues" evidence="11">
    <location>
        <begin position="858"/>
        <end position="876"/>
    </location>
</feature>
<dbReference type="Proteomes" id="UP001159427">
    <property type="component" value="Unassembled WGS sequence"/>
</dbReference>
<evidence type="ECO:0000256" key="2">
    <source>
        <dbReference type="ARBA" id="ARBA00004906"/>
    </source>
</evidence>
<dbReference type="SUPFAM" id="SSF54928">
    <property type="entry name" value="RNA-binding domain, RBD"/>
    <property type="match status" value="1"/>
</dbReference>
<gene>
    <name evidence="15" type="ORF">PEVE_00016233</name>
</gene>
<dbReference type="EC" id="2.3.2.27" evidence="4"/>
<dbReference type="PROSITE" id="PS50102">
    <property type="entry name" value="RRM"/>
    <property type="match status" value="1"/>
</dbReference>
<dbReference type="PROSITE" id="PS51154">
    <property type="entry name" value="MACRO"/>
    <property type="match status" value="1"/>
</dbReference>
<evidence type="ECO:0000313" key="15">
    <source>
        <dbReference type="EMBL" id="CAH3022637.1"/>
    </source>
</evidence>
<dbReference type="EMBL" id="CALNXI010000227">
    <property type="protein sequence ID" value="CAH3022637.1"/>
    <property type="molecule type" value="Genomic_DNA"/>
</dbReference>
<evidence type="ECO:0000259" key="14">
    <source>
        <dbReference type="PROSITE" id="PS51154"/>
    </source>
</evidence>
<evidence type="ECO:0000256" key="1">
    <source>
        <dbReference type="ARBA" id="ARBA00000900"/>
    </source>
</evidence>
<dbReference type="CDD" id="cd09633">
    <property type="entry name" value="Deltex_C"/>
    <property type="match status" value="1"/>
</dbReference>
<dbReference type="Gene3D" id="3.30.390.130">
    <property type="match status" value="1"/>
</dbReference>
<dbReference type="Gene3D" id="3.30.70.330">
    <property type="match status" value="1"/>
</dbReference>
<evidence type="ECO:0000259" key="12">
    <source>
        <dbReference type="PROSITE" id="PS50089"/>
    </source>
</evidence>
<evidence type="ECO:0000256" key="10">
    <source>
        <dbReference type="PROSITE-ProRule" id="PRU00176"/>
    </source>
</evidence>
<keyword evidence="7 9" id="KW-0863">Zinc-finger</keyword>
<keyword evidence="16" id="KW-1185">Reference proteome</keyword>
<reference evidence="15 16" key="1">
    <citation type="submission" date="2022-05" db="EMBL/GenBank/DDBJ databases">
        <authorList>
            <consortium name="Genoscope - CEA"/>
            <person name="William W."/>
        </authorList>
    </citation>
    <scope>NUCLEOTIDE SEQUENCE [LARGE SCALE GENOMIC DNA]</scope>
</reference>
<organism evidence="15 16">
    <name type="scientific">Porites evermanni</name>
    <dbReference type="NCBI Taxonomy" id="104178"/>
    <lineage>
        <taxon>Eukaryota</taxon>
        <taxon>Metazoa</taxon>
        <taxon>Cnidaria</taxon>
        <taxon>Anthozoa</taxon>
        <taxon>Hexacorallia</taxon>
        <taxon>Scleractinia</taxon>
        <taxon>Fungiina</taxon>
        <taxon>Poritidae</taxon>
        <taxon>Porites</taxon>
    </lineage>
</organism>
<feature type="domain" description="RRM" evidence="13">
    <location>
        <begin position="25"/>
        <end position="116"/>
    </location>
</feature>
<feature type="compositionally biased region" description="Polar residues" evidence="11">
    <location>
        <begin position="763"/>
        <end position="814"/>
    </location>
</feature>
<protein>
    <recommendedName>
        <fullName evidence="4">RING-type E3 ubiquitin transferase</fullName>
        <ecNumber evidence="4">2.3.2.27</ecNumber>
    </recommendedName>
</protein>
<evidence type="ECO:0000256" key="11">
    <source>
        <dbReference type="SAM" id="MobiDB-lite"/>
    </source>
</evidence>
<dbReference type="Pfam" id="PF18102">
    <property type="entry name" value="DTC"/>
    <property type="match status" value="1"/>
</dbReference>
<evidence type="ECO:0000256" key="5">
    <source>
        <dbReference type="ARBA" id="ARBA00022679"/>
    </source>
</evidence>
<dbReference type="InterPro" id="IPR035979">
    <property type="entry name" value="RBD_domain_sf"/>
</dbReference>
<dbReference type="InterPro" id="IPR039399">
    <property type="entry name" value="Deltex_C_sf"/>
</dbReference>
<feature type="compositionally biased region" description="Polar residues" evidence="11">
    <location>
        <begin position="954"/>
        <end position="980"/>
    </location>
</feature>
<dbReference type="InterPro" id="IPR012677">
    <property type="entry name" value="Nucleotide-bd_a/b_plait_sf"/>
</dbReference>
<feature type="compositionally biased region" description="Polar residues" evidence="11">
    <location>
        <begin position="740"/>
        <end position="756"/>
    </location>
</feature>
<dbReference type="Gene3D" id="3.30.40.10">
    <property type="entry name" value="Zinc/RING finger domain, C3HC4 (zinc finger)"/>
    <property type="match status" value="1"/>
</dbReference>
<comment type="similarity">
    <text evidence="3">Belongs to the Deltex family.</text>
</comment>
<evidence type="ECO:0000256" key="9">
    <source>
        <dbReference type="PROSITE-ProRule" id="PRU00175"/>
    </source>
</evidence>
<dbReference type="InterPro" id="IPR043472">
    <property type="entry name" value="Macro_dom-like"/>
</dbReference>
<dbReference type="InterPro" id="IPR001841">
    <property type="entry name" value="Znf_RING"/>
</dbReference>
<feature type="compositionally biased region" description="Basic and acidic residues" evidence="11">
    <location>
        <begin position="998"/>
        <end position="1015"/>
    </location>
</feature>
<evidence type="ECO:0000256" key="7">
    <source>
        <dbReference type="ARBA" id="ARBA00022771"/>
    </source>
</evidence>
<dbReference type="Gene3D" id="3.40.220.10">
    <property type="entry name" value="Leucine Aminopeptidase, subunit E, domain 1"/>
    <property type="match status" value="1"/>
</dbReference>
<feature type="region of interest" description="Disordered" evidence="11">
    <location>
        <begin position="480"/>
        <end position="509"/>
    </location>
</feature>
<dbReference type="PANTHER" id="PTHR12622">
    <property type="entry name" value="DELTEX-RELATED"/>
    <property type="match status" value="1"/>
</dbReference>
<evidence type="ECO:0000313" key="16">
    <source>
        <dbReference type="Proteomes" id="UP001159427"/>
    </source>
</evidence>
<dbReference type="PROSITE" id="PS50089">
    <property type="entry name" value="ZF_RING_2"/>
    <property type="match status" value="1"/>
</dbReference>
<feature type="compositionally biased region" description="Basic and acidic residues" evidence="11">
    <location>
        <begin position="913"/>
        <end position="924"/>
    </location>
</feature>
<dbReference type="CDD" id="cd16449">
    <property type="entry name" value="RING-HC"/>
    <property type="match status" value="1"/>
</dbReference>
<dbReference type="InterPro" id="IPR039398">
    <property type="entry name" value="Deltex_fam"/>
</dbReference>
<dbReference type="SMART" id="SM00506">
    <property type="entry name" value="A1pp"/>
    <property type="match status" value="1"/>
</dbReference>
<feature type="compositionally biased region" description="Polar residues" evidence="11">
    <location>
        <begin position="879"/>
        <end position="895"/>
    </location>
</feature>
<keyword evidence="6" id="KW-0479">Metal-binding</keyword>
<comment type="catalytic activity">
    <reaction evidence="1">
        <text>S-ubiquitinyl-[E2 ubiquitin-conjugating enzyme]-L-cysteine + [acceptor protein]-L-lysine = [E2 ubiquitin-conjugating enzyme]-L-cysteine + N(6)-ubiquitinyl-[acceptor protein]-L-lysine.</text>
        <dbReference type="EC" id="2.3.2.27"/>
    </reaction>
</comment>
<feature type="compositionally biased region" description="Polar residues" evidence="11">
    <location>
        <begin position="1101"/>
        <end position="1111"/>
    </location>
</feature>
<keyword evidence="5" id="KW-0808">Transferase</keyword>
<dbReference type="Pfam" id="PF01661">
    <property type="entry name" value="Macro"/>
    <property type="match status" value="1"/>
</dbReference>
<comment type="caution">
    <text evidence="15">The sequence shown here is derived from an EMBL/GenBank/DDBJ whole genome shotgun (WGS) entry which is preliminary data.</text>
</comment>
<keyword evidence="10" id="KW-0694">RNA-binding</keyword>
<feature type="compositionally biased region" description="Basic and acidic residues" evidence="11">
    <location>
        <begin position="896"/>
        <end position="905"/>
    </location>
</feature>
<dbReference type="InterPro" id="IPR002589">
    <property type="entry name" value="Macro_dom"/>
</dbReference>
<dbReference type="CDD" id="cd02907">
    <property type="entry name" value="Macro_Af1521_BAL-like"/>
    <property type="match status" value="1"/>
</dbReference>
<evidence type="ECO:0000256" key="3">
    <source>
        <dbReference type="ARBA" id="ARBA00009413"/>
    </source>
</evidence>
<evidence type="ECO:0000256" key="8">
    <source>
        <dbReference type="ARBA" id="ARBA00022833"/>
    </source>
</evidence>
<evidence type="ECO:0000256" key="4">
    <source>
        <dbReference type="ARBA" id="ARBA00012483"/>
    </source>
</evidence>